<gene>
    <name evidence="2" type="ORF">UCMB321_2485</name>
</gene>
<organism evidence="2 3">
    <name type="scientific">Pseudomonas batumici</name>
    <dbReference type="NCBI Taxonomy" id="226910"/>
    <lineage>
        <taxon>Bacteria</taxon>
        <taxon>Pseudomonadati</taxon>
        <taxon>Pseudomonadota</taxon>
        <taxon>Gammaproteobacteria</taxon>
        <taxon>Pseudomonadales</taxon>
        <taxon>Pseudomonadaceae</taxon>
        <taxon>Pseudomonas</taxon>
    </lineage>
</organism>
<reference evidence="2 3" key="1">
    <citation type="submission" date="2015-01" db="EMBL/GenBank/DDBJ databases">
        <title>Complete genome of Pseudomonas batumici UCM B-321 producer of the batumin antibiotic with strong antistaphilococcal and potential anticancer activity.</title>
        <authorList>
            <person name="Klochko V.V."/>
            <person name="Zelena L.B."/>
            <person name="Elena K.A."/>
            <person name="Reva O.N."/>
        </authorList>
    </citation>
    <scope>NUCLEOTIDE SEQUENCE [LARGE SCALE GENOMIC DNA]</scope>
    <source>
        <strain evidence="2 3">UCM B-321</strain>
    </source>
</reference>
<evidence type="ECO:0000256" key="1">
    <source>
        <dbReference type="SAM" id="Phobius"/>
    </source>
</evidence>
<feature type="transmembrane region" description="Helical" evidence="1">
    <location>
        <begin position="85"/>
        <end position="109"/>
    </location>
</feature>
<protein>
    <submittedName>
        <fullName evidence="2">Uncharacterized protein</fullName>
    </submittedName>
</protein>
<feature type="transmembrane region" description="Helical" evidence="1">
    <location>
        <begin position="6"/>
        <end position="34"/>
    </location>
</feature>
<evidence type="ECO:0000313" key="3">
    <source>
        <dbReference type="Proteomes" id="UP000031535"/>
    </source>
</evidence>
<feature type="transmembrane region" description="Helical" evidence="1">
    <location>
        <begin position="116"/>
        <end position="140"/>
    </location>
</feature>
<dbReference type="AlphaFoldDB" id="A0A0C2EY97"/>
<evidence type="ECO:0000313" key="2">
    <source>
        <dbReference type="EMBL" id="KIH83743.1"/>
    </source>
</evidence>
<keyword evidence="1" id="KW-0812">Transmembrane</keyword>
<comment type="caution">
    <text evidence="2">The sequence shown here is derived from an EMBL/GenBank/DDBJ whole genome shotgun (WGS) entry which is preliminary data.</text>
</comment>
<feature type="transmembrane region" description="Helical" evidence="1">
    <location>
        <begin position="55"/>
        <end position="79"/>
    </location>
</feature>
<dbReference type="OrthoDB" id="5457135at2"/>
<dbReference type="Proteomes" id="UP000031535">
    <property type="component" value="Unassembled WGS sequence"/>
</dbReference>
<dbReference type="STRING" id="226910.UCMB321_2485"/>
<dbReference type="RefSeq" id="WP_040067080.1">
    <property type="nucleotide sequence ID" value="NZ_CP144470.1"/>
</dbReference>
<dbReference type="EMBL" id="JXDG01000033">
    <property type="protein sequence ID" value="KIH83743.1"/>
    <property type="molecule type" value="Genomic_DNA"/>
</dbReference>
<accession>A0A0C2EY97</accession>
<keyword evidence="1" id="KW-0472">Membrane</keyword>
<keyword evidence="1" id="KW-1133">Transmembrane helix</keyword>
<proteinExistence type="predicted"/>
<keyword evidence="3" id="KW-1185">Reference proteome</keyword>
<name>A0A0C2EY97_9PSED</name>
<dbReference type="PATRIC" id="fig|226910.6.peg.2474"/>
<sequence>MATEYNLAFMIAAALNALAAVHHIGTILVGPTWYRLFGARERFARAAEVGRAFPAVVTSAIALVLLVGVAYALAGAGVISPLPLLRPALCAITVIYLLRGLAGAFMLAGSGRSNRFVVITSVAYIGYGVTHLVGLVQMWGRLA</sequence>